<dbReference type="SUPFAM" id="SSF55469">
    <property type="entry name" value="FMN-dependent nitroreductase-like"/>
    <property type="match status" value="1"/>
</dbReference>
<name>A0A6J7BRX1_9ZZZZ</name>
<keyword evidence="3" id="KW-0560">Oxidoreductase</keyword>
<feature type="domain" description="Nitroreductase" evidence="4">
    <location>
        <begin position="14"/>
        <end position="183"/>
    </location>
</feature>
<dbReference type="Gene3D" id="3.40.109.10">
    <property type="entry name" value="NADH Oxidase"/>
    <property type="match status" value="1"/>
</dbReference>
<dbReference type="PANTHER" id="PTHR23026">
    <property type="entry name" value="NADPH NITROREDUCTASE"/>
    <property type="match status" value="1"/>
</dbReference>
<accession>A0A6J7BRX1</accession>
<dbReference type="EMBL" id="CAFBND010000146">
    <property type="protein sequence ID" value="CAB4959918.1"/>
    <property type="molecule type" value="Genomic_DNA"/>
</dbReference>
<dbReference type="CDD" id="cd02062">
    <property type="entry name" value="Nitro_FMN_reductase"/>
    <property type="match status" value="1"/>
</dbReference>
<dbReference type="GO" id="GO:0016491">
    <property type="term" value="F:oxidoreductase activity"/>
    <property type="evidence" value="ECO:0007669"/>
    <property type="project" value="UniProtKB-KW"/>
</dbReference>
<dbReference type="Pfam" id="PF00881">
    <property type="entry name" value="Nitroreductase"/>
    <property type="match status" value="1"/>
</dbReference>
<organism evidence="5">
    <name type="scientific">freshwater metagenome</name>
    <dbReference type="NCBI Taxonomy" id="449393"/>
    <lineage>
        <taxon>unclassified sequences</taxon>
        <taxon>metagenomes</taxon>
        <taxon>ecological metagenomes</taxon>
    </lineage>
</organism>
<dbReference type="AlphaFoldDB" id="A0A6J7BRX1"/>
<dbReference type="PANTHER" id="PTHR23026:SF90">
    <property type="entry name" value="IODOTYROSINE DEIODINASE 1"/>
    <property type="match status" value="1"/>
</dbReference>
<dbReference type="InterPro" id="IPR000415">
    <property type="entry name" value="Nitroreductase-like"/>
</dbReference>
<protein>
    <submittedName>
        <fullName evidence="5">Unannotated protein</fullName>
    </submittedName>
</protein>
<evidence type="ECO:0000256" key="1">
    <source>
        <dbReference type="ARBA" id="ARBA00022630"/>
    </source>
</evidence>
<sequence length="210" mass="22773">MPDLTPDELLSTTRAVRRRLDLERPVDLSVIEDCIRLAVQAPTGGNKQDWRWIVITDPAVRSGLASLYRAGALDAFGQARDAAANEGARKAYDGAIHLATILEQVPVIVIPCALGRVDGANNHRAAGYYGSVIPAVWSFQLALRSRGLGSVFTTAHLRDEKGVAELLGVPEDVSQIAMLPVAYTIGQDFKVAERLPVAEVTYLNSWGNPW</sequence>
<dbReference type="EMBL" id="CAFBPU010000022">
    <property type="protein sequence ID" value="CAB5032988.1"/>
    <property type="molecule type" value="Genomic_DNA"/>
</dbReference>
<evidence type="ECO:0000256" key="2">
    <source>
        <dbReference type="ARBA" id="ARBA00022643"/>
    </source>
</evidence>
<evidence type="ECO:0000313" key="6">
    <source>
        <dbReference type="EMBL" id="CAB4959918.1"/>
    </source>
</evidence>
<dbReference type="EMBL" id="CAFBIZ010000055">
    <property type="protein sequence ID" value="CAB4848292.1"/>
    <property type="molecule type" value="Genomic_DNA"/>
</dbReference>
<dbReference type="InterPro" id="IPR029479">
    <property type="entry name" value="Nitroreductase"/>
</dbReference>
<dbReference type="InterPro" id="IPR050627">
    <property type="entry name" value="Nitroreductase/BluB"/>
</dbReference>
<keyword evidence="1" id="KW-0285">Flavoprotein</keyword>
<keyword evidence="2" id="KW-0288">FMN</keyword>
<evidence type="ECO:0000259" key="4">
    <source>
        <dbReference type="Pfam" id="PF00881"/>
    </source>
</evidence>
<evidence type="ECO:0000313" key="5">
    <source>
        <dbReference type="EMBL" id="CAB4848292.1"/>
    </source>
</evidence>
<evidence type="ECO:0000313" key="7">
    <source>
        <dbReference type="EMBL" id="CAB5032988.1"/>
    </source>
</evidence>
<gene>
    <name evidence="5" type="ORF">UFOPK3268_00581</name>
    <name evidence="6" type="ORF">UFOPK3752_02212</name>
    <name evidence="7" type="ORF">UFOPK4150_01207</name>
</gene>
<proteinExistence type="predicted"/>
<reference evidence="5" key="1">
    <citation type="submission" date="2020-05" db="EMBL/GenBank/DDBJ databases">
        <authorList>
            <person name="Chiriac C."/>
            <person name="Salcher M."/>
            <person name="Ghai R."/>
            <person name="Kavagutti S V."/>
        </authorList>
    </citation>
    <scope>NUCLEOTIDE SEQUENCE</scope>
</reference>
<evidence type="ECO:0000256" key="3">
    <source>
        <dbReference type="ARBA" id="ARBA00023002"/>
    </source>
</evidence>